<proteinExistence type="predicted"/>
<dbReference type="Gene3D" id="1.10.10.60">
    <property type="entry name" value="Homeodomain-like"/>
    <property type="match status" value="2"/>
</dbReference>
<dbReference type="SMART" id="SM00342">
    <property type="entry name" value="HTH_ARAC"/>
    <property type="match status" value="1"/>
</dbReference>
<dbReference type="PANTHER" id="PTHR43280:SF2">
    <property type="entry name" value="HTH-TYPE TRANSCRIPTIONAL REGULATOR EXSA"/>
    <property type="match status" value="1"/>
</dbReference>
<keyword evidence="1" id="KW-0805">Transcription regulation</keyword>
<name>A0A917HCV9_9BACL</name>
<evidence type="ECO:0000256" key="1">
    <source>
        <dbReference type="ARBA" id="ARBA00023015"/>
    </source>
</evidence>
<reference evidence="5 6" key="1">
    <citation type="journal article" date="2014" name="Int. J. Syst. Evol. Microbiol.">
        <title>Complete genome sequence of Corynebacterium casei LMG S-19264T (=DSM 44701T), isolated from a smear-ripened cheese.</title>
        <authorList>
            <consortium name="US DOE Joint Genome Institute (JGI-PGF)"/>
            <person name="Walter F."/>
            <person name="Albersmeier A."/>
            <person name="Kalinowski J."/>
            <person name="Ruckert C."/>
        </authorList>
    </citation>
    <scope>NUCLEOTIDE SEQUENCE [LARGE SCALE GENOMIC DNA]</scope>
    <source>
        <strain evidence="5 6">CGMCC 1.15286</strain>
    </source>
</reference>
<evidence type="ECO:0000256" key="3">
    <source>
        <dbReference type="ARBA" id="ARBA00023163"/>
    </source>
</evidence>
<dbReference type="InterPro" id="IPR018060">
    <property type="entry name" value="HTH_AraC"/>
</dbReference>
<dbReference type="InterPro" id="IPR009057">
    <property type="entry name" value="Homeodomain-like_sf"/>
</dbReference>
<keyword evidence="6" id="KW-1185">Reference proteome</keyword>
<dbReference type="RefSeq" id="WP_188890426.1">
    <property type="nucleotide sequence ID" value="NZ_BMHY01000006.1"/>
</dbReference>
<gene>
    <name evidence="5" type="ORF">GCM10010918_34330</name>
</gene>
<dbReference type="Proteomes" id="UP000600247">
    <property type="component" value="Unassembled WGS sequence"/>
</dbReference>
<dbReference type="InterPro" id="IPR014710">
    <property type="entry name" value="RmlC-like_jellyroll"/>
</dbReference>
<dbReference type="Pfam" id="PF12833">
    <property type="entry name" value="HTH_18"/>
    <property type="match status" value="1"/>
</dbReference>
<organism evidence="5 6">
    <name type="scientific">Paenibacillus radicis</name>
    <name type="common">ex Gao et al. 2016</name>
    <dbReference type="NCBI Taxonomy" id="1737354"/>
    <lineage>
        <taxon>Bacteria</taxon>
        <taxon>Bacillati</taxon>
        <taxon>Bacillota</taxon>
        <taxon>Bacilli</taxon>
        <taxon>Bacillales</taxon>
        <taxon>Paenibacillaceae</taxon>
        <taxon>Paenibacillus</taxon>
    </lineage>
</organism>
<dbReference type="PROSITE" id="PS01124">
    <property type="entry name" value="HTH_ARAC_FAMILY_2"/>
    <property type="match status" value="1"/>
</dbReference>
<dbReference type="GO" id="GO:0003700">
    <property type="term" value="F:DNA-binding transcription factor activity"/>
    <property type="evidence" value="ECO:0007669"/>
    <property type="project" value="InterPro"/>
</dbReference>
<evidence type="ECO:0000256" key="2">
    <source>
        <dbReference type="ARBA" id="ARBA00023125"/>
    </source>
</evidence>
<dbReference type="SUPFAM" id="SSF46689">
    <property type="entry name" value="Homeodomain-like"/>
    <property type="match status" value="2"/>
</dbReference>
<dbReference type="AlphaFoldDB" id="A0A917HCV9"/>
<dbReference type="PANTHER" id="PTHR43280">
    <property type="entry name" value="ARAC-FAMILY TRANSCRIPTIONAL REGULATOR"/>
    <property type="match status" value="1"/>
</dbReference>
<dbReference type="EMBL" id="BMHY01000006">
    <property type="protein sequence ID" value="GGG75243.1"/>
    <property type="molecule type" value="Genomic_DNA"/>
</dbReference>
<keyword evidence="3" id="KW-0804">Transcription</keyword>
<feature type="domain" description="HTH araC/xylS-type" evidence="4">
    <location>
        <begin position="176"/>
        <end position="273"/>
    </location>
</feature>
<dbReference type="InterPro" id="IPR037923">
    <property type="entry name" value="HTH-like"/>
</dbReference>
<keyword evidence="2" id="KW-0238">DNA-binding</keyword>
<comment type="caution">
    <text evidence="5">The sequence shown here is derived from an EMBL/GenBank/DDBJ whole genome shotgun (WGS) entry which is preliminary data.</text>
</comment>
<dbReference type="SUPFAM" id="SSF51215">
    <property type="entry name" value="Regulatory protein AraC"/>
    <property type="match status" value="1"/>
</dbReference>
<evidence type="ECO:0000259" key="4">
    <source>
        <dbReference type="PROSITE" id="PS01124"/>
    </source>
</evidence>
<dbReference type="GO" id="GO:0043565">
    <property type="term" value="F:sequence-specific DNA binding"/>
    <property type="evidence" value="ECO:0007669"/>
    <property type="project" value="InterPro"/>
</dbReference>
<evidence type="ECO:0000313" key="6">
    <source>
        <dbReference type="Proteomes" id="UP000600247"/>
    </source>
</evidence>
<protein>
    <submittedName>
        <fullName evidence="5">AraC family transcriptional regulator</fullName>
    </submittedName>
</protein>
<accession>A0A917HCV9</accession>
<evidence type="ECO:0000313" key="5">
    <source>
        <dbReference type="EMBL" id="GGG75243.1"/>
    </source>
</evidence>
<sequence length="277" mass="31871">MGTVRELRNDSMIYHYSVDQRQTDEYALHCHPFYELFYFISGEVSYLIEGKRYVPTPHSLLLIPPNVFHGVKIESTVSYARYALHFVPDLLPIEVRTTLLSPFHSEGDSNDFYFPGAADSSMTSFFEQLMDCLEMDDDIRALSARIRLEALLTQLLFMSRSRKDGRTAELHSQSMTPVLAYLNEHLTTEITLDELSARFFISKHHLNKMFRKATGTTIGHYILHKRVVLASQLMQEGHPASLAAMNAGFQHYSSFYRAYKSIYGHSPTERSNQITLR</sequence>
<dbReference type="Gene3D" id="2.60.120.10">
    <property type="entry name" value="Jelly Rolls"/>
    <property type="match status" value="1"/>
</dbReference>
<dbReference type="Pfam" id="PF02311">
    <property type="entry name" value="AraC_binding"/>
    <property type="match status" value="1"/>
</dbReference>
<dbReference type="InterPro" id="IPR003313">
    <property type="entry name" value="AraC-bd"/>
</dbReference>